<name>A0A1X9RPV6_9CHLO</name>
<dbReference type="GO" id="GO:0005840">
    <property type="term" value="C:ribosome"/>
    <property type="evidence" value="ECO:0007669"/>
    <property type="project" value="UniProtKB-KW"/>
</dbReference>
<evidence type="ECO:0000256" key="1">
    <source>
        <dbReference type="ARBA" id="ARBA00006700"/>
    </source>
</evidence>
<dbReference type="Gene3D" id="3.30.70.330">
    <property type="match status" value="1"/>
</dbReference>
<dbReference type="SUPFAM" id="SSF54189">
    <property type="entry name" value="Ribosomal proteins S24e, L23 and L15e"/>
    <property type="match status" value="1"/>
</dbReference>
<comment type="similarity">
    <text evidence="1">Belongs to the universal ribosomal protein uL23 family.</text>
</comment>
<dbReference type="InterPro" id="IPR012678">
    <property type="entry name" value="Ribosomal_uL23/eL15/eS24_sf"/>
</dbReference>
<dbReference type="EMBL" id="KY509313">
    <property type="protein sequence ID" value="ARQ82198.1"/>
    <property type="molecule type" value="Genomic_DNA"/>
</dbReference>
<evidence type="ECO:0000313" key="5">
    <source>
        <dbReference type="EMBL" id="ARQ82198.1"/>
    </source>
</evidence>
<evidence type="ECO:0000256" key="2">
    <source>
        <dbReference type="ARBA" id="ARBA00022980"/>
    </source>
</evidence>
<dbReference type="GO" id="GO:0006412">
    <property type="term" value="P:translation"/>
    <property type="evidence" value="ECO:0007669"/>
    <property type="project" value="InterPro"/>
</dbReference>
<evidence type="ECO:0000256" key="3">
    <source>
        <dbReference type="ARBA" id="ARBA00023274"/>
    </source>
</evidence>
<accession>A0A1X9RPV6</accession>
<sequence>MVLNLFITDKSTKLIDKNKYTFDVDLKLTKPQIKKIIETLYNVKVLAVNTHCLPRKKKNLKTFKNYLSFKKRTIISLSKNQKINLM</sequence>
<organism evidence="5">
    <name type="scientific">Avrainvillea mazei</name>
    <dbReference type="NCBI Taxonomy" id="381412"/>
    <lineage>
        <taxon>Eukaryota</taxon>
        <taxon>Viridiplantae</taxon>
        <taxon>Chlorophyta</taxon>
        <taxon>core chlorophytes</taxon>
        <taxon>Ulvophyceae</taxon>
        <taxon>TCBD clade</taxon>
        <taxon>Bryopsidales</taxon>
        <taxon>Halimedineae</taxon>
        <taxon>Dichotomosiphonaceae</taxon>
        <taxon>Avrainvillea</taxon>
    </lineage>
</organism>
<dbReference type="InterPro" id="IPR012677">
    <property type="entry name" value="Nucleotide-bd_a/b_plait_sf"/>
</dbReference>
<dbReference type="PANTHER" id="PTHR11620">
    <property type="entry name" value="60S RIBOSOMAL PROTEIN L23A"/>
    <property type="match status" value="1"/>
</dbReference>
<dbReference type="InterPro" id="IPR013025">
    <property type="entry name" value="Ribosomal_uL23-like"/>
</dbReference>
<keyword evidence="5" id="KW-0934">Plastid</keyword>
<reference evidence="5" key="1">
    <citation type="journal article" date="2017" name="J. Phycol.">
        <title>Phylogenetic position of the coral symbiont Ostreobium (Ulvophyceae) inferred from chloroplast genome data.</title>
        <authorList>
            <person name="Verbruggen H."/>
            <person name="Marcelino V.R."/>
            <person name="Guiry M.D."/>
            <person name="Cremen M.C."/>
            <person name="Jackson C.J."/>
        </authorList>
    </citation>
    <scope>NUCLEOTIDE SEQUENCE</scope>
</reference>
<dbReference type="Pfam" id="PF00276">
    <property type="entry name" value="Ribosomal_L23"/>
    <property type="match status" value="1"/>
</dbReference>
<geneLocation type="chloroplast" evidence="5"/>
<keyword evidence="2 5" id="KW-0689">Ribosomal protein</keyword>
<proteinExistence type="inferred from homology"/>
<protein>
    <recommendedName>
        <fullName evidence="4">Large ribosomal subunit protein uL23c</fullName>
    </recommendedName>
</protein>
<dbReference type="GO" id="GO:1990904">
    <property type="term" value="C:ribonucleoprotein complex"/>
    <property type="evidence" value="ECO:0007669"/>
    <property type="project" value="UniProtKB-KW"/>
</dbReference>
<keyword evidence="5" id="KW-0150">Chloroplast</keyword>
<evidence type="ECO:0000256" key="4">
    <source>
        <dbReference type="ARBA" id="ARBA00035287"/>
    </source>
</evidence>
<dbReference type="GO" id="GO:0003735">
    <property type="term" value="F:structural constituent of ribosome"/>
    <property type="evidence" value="ECO:0007669"/>
    <property type="project" value="InterPro"/>
</dbReference>
<dbReference type="AlphaFoldDB" id="A0A1X9RPV6"/>
<gene>
    <name evidence="5" type="primary">rpl23</name>
</gene>
<keyword evidence="3" id="KW-0687">Ribonucleoprotein</keyword>